<dbReference type="EMBL" id="JASSZA010000020">
    <property type="protein sequence ID" value="KAK2085818.1"/>
    <property type="molecule type" value="Genomic_DNA"/>
</dbReference>
<reference evidence="2 3" key="1">
    <citation type="submission" date="2023-05" db="EMBL/GenBank/DDBJ databases">
        <title>B98-5 Cell Line De Novo Hybrid Assembly: An Optical Mapping Approach.</title>
        <authorList>
            <person name="Kananen K."/>
            <person name="Auerbach J.A."/>
            <person name="Kautto E."/>
            <person name="Blachly J.S."/>
        </authorList>
    </citation>
    <scope>NUCLEOTIDE SEQUENCE [LARGE SCALE GENOMIC DNA]</scope>
    <source>
        <strain evidence="2">B95-8</strain>
        <tissue evidence="2">Cell line</tissue>
    </source>
</reference>
<evidence type="ECO:0000313" key="2">
    <source>
        <dbReference type="EMBL" id="KAK2085818.1"/>
    </source>
</evidence>
<protein>
    <submittedName>
        <fullName evidence="2">Uncharacterized protein</fullName>
    </submittedName>
</protein>
<name>A0ABQ9TM27_SAGOE</name>
<comment type="caution">
    <text evidence="2">The sequence shown here is derived from an EMBL/GenBank/DDBJ whole genome shotgun (WGS) entry which is preliminary data.</text>
</comment>
<sequence>MPTTLLPGVGDLAARVPKGNSSSLGAGNLRPGTGCSEGKSASGLLYRVSRERFAGQITDGPATCLPEPAEINKLPSLCTQALRTGRSPRAAQLPQAQRSHLSEGSLPIRPSLSRSSSYSE</sequence>
<feature type="region of interest" description="Disordered" evidence="1">
    <location>
        <begin position="82"/>
        <end position="120"/>
    </location>
</feature>
<dbReference type="Proteomes" id="UP001266305">
    <property type="component" value="Unassembled WGS sequence"/>
</dbReference>
<proteinExistence type="predicted"/>
<gene>
    <name evidence="2" type="ORF">P7K49_035243</name>
</gene>
<organism evidence="2 3">
    <name type="scientific">Saguinus oedipus</name>
    <name type="common">Cotton-top tamarin</name>
    <name type="synonym">Oedipomidas oedipus</name>
    <dbReference type="NCBI Taxonomy" id="9490"/>
    <lineage>
        <taxon>Eukaryota</taxon>
        <taxon>Metazoa</taxon>
        <taxon>Chordata</taxon>
        <taxon>Craniata</taxon>
        <taxon>Vertebrata</taxon>
        <taxon>Euteleostomi</taxon>
        <taxon>Mammalia</taxon>
        <taxon>Eutheria</taxon>
        <taxon>Euarchontoglires</taxon>
        <taxon>Primates</taxon>
        <taxon>Haplorrhini</taxon>
        <taxon>Platyrrhini</taxon>
        <taxon>Cebidae</taxon>
        <taxon>Callitrichinae</taxon>
        <taxon>Saguinus</taxon>
    </lineage>
</organism>
<feature type="compositionally biased region" description="Low complexity" evidence="1">
    <location>
        <begin position="105"/>
        <end position="120"/>
    </location>
</feature>
<feature type="region of interest" description="Disordered" evidence="1">
    <location>
        <begin position="1"/>
        <end position="40"/>
    </location>
</feature>
<evidence type="ECO:0000313" key="3">
    <source>
        <dbReference type="Proteomes" id="UP001266305"/>
    </source>
</evidence>
<evidence type="ECO:0000256" key="1">
    <source>
        <dbReference type="SAM" id="MobiDB-lite"/>
    </source>
</evidence>
<keyword evidence="3" id="KW-1185">Reference proteome</keyword>
<accession>A0ABQ9TM27</accession>